<organism evidence="1 2">
    <name type="scientific">Steinernema glaseri</name>
    <dbReference type="NCBI Taxonomy" id="37863"/>
    <lineage>
        <taxon>Eukaryota</taxon>
        <taxon>Metazoa</taxon>
        <taxon>Ecdysozoa</taxon>
        <taxon>Nematoda</taxon>
        <taxon>Chromadorea</taxon>
        <taxon>Rhabditida</taxon>
        <taxon>Tylenchina</taxon>
        <taxon>Panagrolaimomorpha</taxon>
        <taxon>Strongyloidoidea</taxon>
        <taxon>Steinernematidae</taxon>
        <taxon>Steinernema</taxon>
    </lineage>
</organism>
<name>A0A1I7Z4K3_9BILA</name>
<evidence type="ECO:0000313" key="2">
    <source>
        <dbReference type="WBParaSite" id="L893_g22765.t1"/>
    </source>
</evidence>
<accession>A0A1I7Z4K3</accession>
<protein>
    <submittedName>
        <fullName evidence="2">Uncharacterized protein</fullName>
    </submittedName>
</protein>
<dbReference type="AlphaFoldDB" id="A0A1I7Z4K3"/>
<sequence>MELEALLEATSLDMVLARWSRHSPMDMVMEFTVDSEEDTS</sequence>
<reference evidence="2" key="1">
    <citation type="submission" date="2016-11" db="UniProtKB">
        <authorList>
            <consortium name="WormBaseParasite"/>
        </authorList>
    </citation>
    <scope>IDENTIFICATION</scope>
</reference>
<proteinExistence type="predicted"/>
<evidence type="ECO:0000313" key="1">
    <source>
        <dbReference type="Proteomes" id="UP000095287"/>
    </source>
</evidence>
<keyword evidence="1" id="KW-1185">Reference proteome</keyword>
<dbReference type="WBParaSite" id="L893_g22765.t1">
    <property type="protein sequence ID" value="L893_g22765.t1"/>
    <property type="gene ID" value="L893_g22765"/>
</dbReference>
<dbReference type="Proteomes" id="UP000095287">
    <property type="component" value="Unplaced"/>
</dbReference>